<evidence type="ECO:0000313" key="2">
    <source>
        <dbReference type="Proteomes" id="UP000248806"/>
    </source>
</evidence>
<protein>
    <submittedName>
        <fullName evidence="1">Uncharacterized protein</fullName>
    </submittedName>
</protein>
<dbReference type="AlphaFoldDB" id="A0A326U0P1"/>
<proteinExistence type="predicted"/>
<accession>A0A326U0P1</accession>
<sequence>MLLKKGLKAESVSRETLLYQGKEVARMQVSVFHVKHSDLALRKAVFLIKGECST</sequence>
<dbReference type="EMBL" id="QKUF01000029">
    <property type="protein sequence ID" value="PZW22903.1"/>
    <property type="molecule type" value="Genomic_DNA"/>
</dbReference>
<gene>
    <name evidence="1" type="ORF">EI42_05248</name>
</gene>
<organism evidence="1 2">
    <name type="scientific">Thermosporothrix hazakensis</name>
    <dbReference type="NCBI Taxonomy" id="644383"/>
    <lineage>
        <taxon>Bacteria</taxon>
        <taxon>Bacillati</taxon>
        <taxon>Chloroflexota</taxon>
        <taxon>Ktedonobacteria</taxon>
        <taxon>Ktedonobacterales</taxon>
        <taxon>Thermosporotrichaceae</taxon>
        <taxon>Thermosporothrix</taxon>
    </lineage>
</organism>
<evidence type="ECO:0000313" key="1">
    <source>
        <dbReference type="EMBL" id="PZW22903.1"/>
    </source>
</evidence>
<comment type="caution">
    <text evidence="1">The sequence shown here is derived from an EMBL/GenBank/DDBJ whole genome shotgun (WGS) entry which is preliminary data.</text>
</comment>
<name>A0A326U0P1_THEHA</name>
<reference evidence="1 2" key="1">
    <citation type="submission" date="2018-06" db="EMBL/GenBank/DDBJ databases">
        <title>Genomic Encyclopedia of Archaeal and Bacterial Type Strains, Phase II (KMG-II): from individual species to whole genera.</title>
        <authorList>
            <person name="Goeker M."/>
        </authorList>
    </citation>
    <scope>NUCLEOTIDE SEQUENCE [LARGE SCALE GENOMIC DNA]</scope>
    <source>
        <strain evidence="1 2">ATCC BAA-1881</strain>
    </source>
</reference>
<dbReference type="Proteomes" id="UP000248806">
    <property type="component" value="Unassembled WGS sequence"/>
</dbReference>
<keyword evidence="2" id="KW-1185">Reference proteome</keyword>